<keyword evidence="2" id="KW-1185">Reference proteome</keyword>
<gene>
    <name evidence="1" type="ORF">PAC_08699</name>
</gene>
<reference evidence="1 2" key="1">
    <citation type="submission" date="2016-03" db="EMBL/GenBank/DDBJ databases">
        <authorList>
            <person name="Ploux O."/>
        </authorList>
    </citation>
    <scope>NUCLEOTIDE SEQUENCE [LARGE SCALE GENOMIC DNA]</scope>
    <source>
        <strain evidence="1 2">UAMH 11012</strain>
    </source>
</reference>
<evidence type="ECO:0000313" key="2">
    <source>
        <dbReference type="Proteomes" id="UP000184330"/>
    </source>
</evidence>
<dbReference type="AlphaFoldDB" id="A0A1L7X1B6"/>
<proteinExistence type="predicted"/>
<dbReference type="Proteomes" id="UP000184330">
    <property type="component" value="Unassembled WGS sequence"/>
</dbReference>
<accession>A0A1L7X1B6</accession>
<name>A0A1L7X1B6_9HELO</name>
<sequence>MTSLSSLPQPMPDIAGTNHEAREFLIEYMPQFLNCWGAVLSDGVRTTIPFDPDTDAIEMDMTSLYTLFKYIISRMNFSSVGPKIVARQVTGFEFVKMVAISKNSQPTDEPLATDHEILRRHSKYFMKALKNVSITTLHVPARVQETMSIIAEQMTELQRGHDRGQIYLSQTPATSEAEIENVDREHERLLREEQERDEQIARGEVVTPRDWETMHNVECWPS</sequence>
<protein>
    <submittedName>
        <fullName evidence="1">Uncharacterized protein</fullName>
    </submittedName>
</protein>
<evidence type="ECO:0000313" key="1">
    <source>
        <dbReference type="EMBL" id="CZR58807.1"/>
    </source>
</evidence>
<organism evidence="1 2">
    <name type="scientific">Phialocephala subalpina</name>
    <dbReference type="NCBI Taxonomy" id="576137"/>
    <lineage>
        <taxon>Eukaryota</taxon>
        <taxon>Fungi</taxon>
        <taxon>Dikarya</taxon>
        <taxon>Ascomycota</taxon>
        <taxon>Pezizomycotina</taxon>
        <taxon>Leotiomycetes</taxon>
        <taxon>Helotiales</taxon>
        <taxon>Mollisiaceae</taxon>
        <taxon>Phialocephala</taxon>
        <taxon>Phialocephala fortinii species complex</taxon>
    </lineage>
</organism>
<dbReference type="EMBL" id="FJOG01000012">
    <property type="protein sequence ID" value="CZR58807.1"/>
    <property type="molecule type" value="Genomic_DNA"/>
</dbReference>